<feature type="compositionally biased region" description="Basic and acidic residues" evidence="4">
    <location>
        <begin position="327"/>
        <end position="353"/>
    </location>
</feature>
<dbReference type="AlphaFoldDB" id="A0A8T5GED1"/>
<dbReference type="InterPro" id="IPR043164">
    <property type="entry name" value="Ribosomal_uL10-like_insert_sf"/>
</dbReference>
<feature type="region of interest" description="Disordered" evidence="4">
    <location>
        <begin position="253"/>
        <end position="353"/>
    </location>
</feature>
<protein>
    <submittedName>
        <fullName evidence="6">50S ribosomal protein L10</fullName>
    </submittedName>
</protein>
<proteinExistence type="inferred from homology"/>
<dbReference type="GO" id="GO:0000027">
    <property type="term" value="P:ribosomal large subunit assembly"/>
    <property type="evidence" value="ECO:0007669"/>
    <property type="project" value="TreeGrafter"/>
</dbReference>
<evidence type="ECO:0000256" key="1">
    <source>
        <dbReference type="ARBA" id="ARBA00008889"/>
    </source>
</evidence>
<feature type="compositionally biased region" description="Basic and acidic residues" evidence="4">
    <location>
        <begin position="306"/>
        <end position="317"/>
    </location>
</feature>
<feature type="compositionally biased region" description="Basic and acidic residues" evidence="4">
    <location>
        <begin position="253"/>
        <end position="278"/>
    </location>
</feature>
<dbReference type="GO" id="GO:0070180">
    <property type="term" value="F:large ribosomal subunit rRNA binding"/>
    <property type="evidence" value="ECO:0007669"/>
    <property type="project" value="TreeGrafter"/>
</dbReference>
<dbReference type="Pfam" id="PF17777">
    <property type="entry name" value="RL10P_insert"/>
    <property type="match status" value="1"/>
</dbReference>
<dbReference type="InterPro" id="IPR050323">
    <property type="entry name" value="Ribosomal_protein_uL10"/>
</dbReference>
<dbReference type="SUPFAM" id="SSF160369">
    <property type="entry name" value="Ribosomal protein L10-like"/>
    <property type="match status" value="1"/>
</dbReference>
<evidence type="ECO:0000256" key="2">
    <source>
        <dbReference type="ARBA" id="ARBA00022980"/>
    </source>
</evidence>
<evidence type="ECO:0000256" key="4">
    <source>
        <dbReference type="SAM" id="MobiDB-lite"/>
    </source>
</evidence>
<dbReference type="Pfam" id="PF00466">
    <property type="entry name" value="Ribosomal_L10"/>
    <property type="match status" value="1"/>
</dbReference>
<feature type="domain" description="Large ribosomal subunit protein uL10-like insertion" evidence="5">
    <location>
        <begin position="107"/>
        <end position="177"/>
    </location>
</feature>
<dbReference type="GO" id="GO:0002181">
    <property type="term" value="P:cytoplasmic translation"/>
    <property type="evidence" value="ECO:0007669"/>
    <property type="project" value="TreeGrafter"/>
</dbReference>
<keyword evidence="2 6" id="KW-0689">Ribosomal protein</keyword>
<accession>A0A8T5GED1</accession>
<dbReference type="InterPro" id="IPR043141">
    <property type="entry name" value="Ribosomal_uL10-like_sf"/>
</dbReference>
<gene>
    <name evidence="6" type="primary">rplJ</name>
    <name evidence="6" type="ORF">HON47_02325</name>
</gene>
<keyword evidence="3" id="KW-0687">Ribonucleoprotein</keyword>
<evidence type="ECO:0000256" key="3">
    <source>
        <dbReference type="ARBA" id="ARBA00023274"/>
    </source>
</evidence>
<dbReference type="InterPro" id="IPR001790">
    <property type="entry name" value="Ribosomal_uL10"/>
</dbReference>
<dbReference type="Gene3D" id="6.10.140.760">
    <property type="match status" value="1"/>
</dbReference>
<organism evidence="6 7">
    <name type="scientific">Candidatus Iainarchaeum sp</name>
    <dbReference type="NCBI Taxonomy" id="3101447"/>
    <lineage>
        <taxon>Archaea</taxon>
        <taxon>Candidatus Iainarchaeota</taxon>
        <taxon>Candidatus Iainarchaeia</taxon>
        <taxon>Candidatus Iainarchaeales</taxon>
        <taxon>Candidatus Iainarchaeaceae</taxon>
        <taxon>Candidatus Iainarchaeum</taxon>
    </lineage>
</organism>
<dbReference type="PANTHER" id="PTHR45699">
    <property type="entry name" value="60S ACIDIC RIBOSOMAL PROTEIN P0"/>
    <property type="match status" value="1"/>
</dbReference>
<dbReference type="Gene3D" id="3.90.105.20">
    <property type="match status" value="1"/>
</dbReference>
<dbReference type="GO" id="GO:0003735">
    <property type="term" value="F:structural constituent of ribosome"/>
    <property type="evidence" value="ECO:0007669"/>
    <property type="project" value="TreeGrafter"/>
</dbReference>
<sequence>MTSHNRAWKEAKKDELTKLSVEYPFIAVATLNELPASIVSVLRKRLAGEAVIKVSKIRVVKKAFAESSVDTSKIDDQINQSIAVIFSKKNPFELFSFIKKNKGEASAKVGDIAPQDILVQAGDTGLPPGPALTPLKAAGLKVAVQGPTISIVKDKIVTKKGEEVSDAVVDVLGKLNIKPMRVGMKVMGVLDKEENAFYSAESLDVDEEELFDNFVLAYQQALNLSVNAGIYNDASMEVLVIKAQREAKAVKEALGEDAPEEKTEEVKEETSEEAKEEVVVEAAQAPVEEVKEEAPVEEATVETPVEEVKEEPKKETPAEAAVETPVEEPKTEEVKEDAPTEVVEEVKKEGESN</sequence>
<dbReference type="Proteomes" id="UP000722459">
    <property type="component" value="Unassembled WGS sequence"/>
</dbReference>
<reference evidence="6" key="1">
    <citation type="journal article" date="2021" name="ISME J.">
        <title>Mercury methylation by metabolically versatile and cosmopolitan marine bacteria.</title>
        <authorList>
            <person name="Lin H."/>
            <person name="Ascher D.B."/>
            <person name="Myung Y."/>
            <person name="Lamborg C.H."/>
            <person name="Hallam S.J."/>
            <person name="Gionfriddo C.M."/>
            <person name="Holt K.E."/>
            <person name="Moreau J.W."/>
        </authorList>
    </citation>
    <scope>NUCLEOTIDE SEQUENCE</scope>
    <source>
        <strain evidence="6">SI075_bin30</strain>
    </source>
</reference>
<comment type="similarity">
    <text evidence="1">Belongs to the universal ribosomal protein uL10 family.</text>
</comment>
<evidence type="ECO:0000313" key="6">
    <source>
        <dbReference type="EMBL" id="MBT4870383.1"/>
    </source>
</evidence>
<dbReference type="GO" id="GO:0022625">
    <property type="term" value="C:cytosolic large ribosomal subunit"/>
    <property type="evidence" value="ECO:0007669"/>
    <property type="project" value="TreeGrafter"/>
</dbReference>
<dbReference type="Gene3D" id="3.30.70.1730">
    <property type="match status" value="1"/>
</dbReference>
<dbReference type="EMBL" id="JABJNZ010000032">
    <property type="protein sequence ID" value="MBT4870383.1"/>
    <property type="molecule type" value="Genomic_DNA"/>
</dbReference>
<name>A0A8T5GED1_9ARCH</name>
<comment type="caution">
    <text evidence="6">The sequence shown here is derived from an EMBL/GenBank/DDBJ whole genome shotgun (WGS) entry which is preliminary data.</text>
</comment>
<dbReference type="PANTHER" id="PTHR45699:SF3">
    <property type="entry name" value="LARGE RIBOSOMAL SUBUNIT PROTEIN UL10"/>
    <property type="match status" value="1"/>
</dbReference>
<feature type="compositionally biased region" description="Acidic residues" evidence="4">
    <location>
        <begin position="295"/>
        <end position="305"/>
    </location>
</feature>
<dbReference type="InterPro" id="IPR040637">
    <property type="entry name" value="Ribosomal_uL10-like_insert"/>
</dbReference>
<evidence type="ECO:0000259" key="5">
    <source>
        <dbReference type="Pfam" id="PF17777"/>
    </source>
</evidence>
<evidence type="ECO:0000313" key="7">
    <source>
        <dbReference type="Proteomes" id="UP000722459"/>
    </source>
</evidence>